<dbReference type="GO" id="GO:0030244">
    <property type="term" value="P:cellulose biosynthetic process"/>
    <property type="evidence" value="ECO:0007669"/>
    <property type="project" value="InterPro"/>
</dbReference>
<dbReference type="GO" id="GO:0000139">
    <property type="term" value="C:Golgi membrane"/>
    <property type="evidence" value="ECO:0007669"/>
    <property type="project" value="UniProtKB-SubCell"/>
</dbReference>
<keyword evidence="3" id="KW-0808">Transferase</keyword>
<evidence type="ECO:0000256" key="5">
    <source>
        <dbReference type="ARBA" id="ARBA00022989"/>
    </source>
</evidence>
<evidence type="ECO:0000256" key="6">
    <source>
        <dbReference type="ARBA" id="ARBA00023034"/>
    </source>
</evidence>
<keyword evidence="4 13" id="KW-0812">Transmembrane</keyword>
<dbReference type="AlphaFoldDB" id="A0A2U1PT02"/>
<dbReference type="Pfam" id="PF03552">
    <property type="entry name" value="Cellulose_synt"/>
    <property type="match status" value="2"/>
</dbReference>
<keyword evidence="2" id="KW-0328">Glycosyltransferase</keyword>
<proteinExistence type="inferred from homology"/>
<feature type="transmembrane region" description="Helical" evidence="13">
    <location>
        <begin position="754"/>
        <end position="774"/>
    </location>
</feature>
<evidence type="ECO:0000256" key="13">
    <source>
        <dbReference type="SAM" id="Phobius"/>
    </source>
</evidence>
<keyword evidence="7 13" id="KW-0472">Membrane</keyword>
<dbReference type="InterPro" id="IPR005150">
    <property type="entry name" value="Cellulose_synth"/>
</dbReference>
<evidence type="ECO:0000256" key="11">
    <source>
        <dbReference type="PIRSR" id="PIRSR605150-2"/>
    </source>
</evidence>
<feature type="binding site" evidence="12">
    <location>
        <position position="277"/>
    </location>
    <ligand>
        <name>Mn(2+)</name>
        <dbReference type="ChEBI" id="CHEBI:29035"/>
    </ligand>
</feature>
<feature type="transmembrane region" description="Helical" evidence="13">
    <location>
        <begin position="562"/>
        <end position="582"/>
    </location>
</feature>
<name>A0A2U1PT02_ARTAN</name>
<dbReference type="SUPFAM" id="SSF53448">
    <property type="entry name" value="Nucleotide-diphospho-sugar transferases"/>
    <property type="match status" value="1"/>
</dbReference>
<dbReference type="OrthoDB" id="72851at2759"/>
<evidence type="ECO:0000256" key="7">
    <source>
        <dbReference type="ARBA" id="ARBA00023136"/>
    </source>
</evidence>
<gene>
    <name evidence="14" type="ORF">CTI12_AA116540</name>
</gene>
<accession>A0A2U1PT02</accession>
<keyword evidence="8" id="KW-0961">Cell wall biogenesis/degradation</keyword>
<feature type="binding site" evidence="11">
    <location>
        <position position="252"/>
    </location>
    <ligand>
        <name>UDP-alpha-D-glucose</name>
        <dbReference type="ChEBI" id="CHEBI:58885"/>
    </ligand>
</feature>
<evidence type="ECO:0000256" key="3">
    <source>
        <dbReference type="ARBA" id="ARBA00022679"/>
    </source>
</evidence>
<dbReference type="GO" id="GO:0016760">
    <property type="term" value="F:cellulose synthase (UDP-forming) activity"/>
    <property type="evidence" value="ECO:0007669"/>
    <property type="project" value="InterPro"/>
</dbReference>
<dbReference type="Proteomes" id="UP000245207">
    <property type="component" value="Unassembled WGS sequence"/>
</dbReference>
<evidence type="ECO:0000313" key="14">
    <source>
        <dbReference type="EMBL" id="PWA88865.1"/>
    </source>
</evidence>
<dbReference type="InterPro" id="IPR029044">
    <property type="entry name" value="Nucleotide-diphossugar_trans"/>
</dbReference>
<evidence type="ECO:0000256" key="2">
    <source>
        <dbReference type="ARBA" id="ARBA00022676"/>
    </source>
</evidence>
<feature type="transmembrane region" description="Helical" evidence="13">
    <location>
        <begin position="724"/>
        <end position="742"/>
    </location>
</feature>
<dbReference type="PANTHER" id="PTHR13301">
    <property type="entry name" value="X-BOX TRANSCRIPTION FACTOR-RELATED"/>
    <property type="match status" value="1"/>
</dbReference>
<feature type="binding site" evidence="12">
    <location>
        <position position="253"/>
    </location>
    <ligand>
        <name>Mn(2+)</name>
        <dbReference type="ChEBI" id="CHEBI:29035"/>
    </ligand>
</feature>
<evidence type="ECO:0000256" key="12">
    <source>
        <dbReference type="PIRSR" id="PIRSR605150-3"/>
    </source>
</evidence>
<reference evidence="14 15" key="1">
    <citation type="journal article" date="2018" name="Mol. Plant">
        <title>The genome of Artemisia annua provides insight into the evolution of Asteraceae family and artemisinin biosynthesis.</title>
        <authorList>
            <person name="Shen Q."/>
            <person name="Zhang L."/>
            <person name="Liao Z."/>
            <person name="Wang S."/>
            <person name="Yan T."/>
            <person name="Shi P."/>
            <person name="Liu M."/>
            <person name="Fu X."/>
            <person name="Pan Q."/>
            <person name="Wang Y."/>
            <person name="Lv Z."/>
            <person name="Lu X."/>
            <person name="Zhang F."/>
            <person name="Jiang W."/>
            <person name="Ma Y."/>
            <person name="Chen M."/>
            <person name="Hao X."/>
            <person name="Li L."/>
            <person name="Tang Y."/>
            <person name="Lv G."/>
            <person name="Zhou Y."/>
            <person name="Sun X."/>
            <person name="Brodelius P.E."/>
            <person name="Rose J.K.C."/>
            <person name="Tang K."/>
        </authorList>
    </citation>
    <scope>NUCLEOTIDE SEQUENCE [LARGE SCALE GENOMIC DNA]</scope>
    <source>
        <strain evidence="15">cv. Huhao1</strain>
        <tissue evidence="14">Leaf</tissue>
    </source>
</reference>
<feature type="transmembrane region" description="Helical" evidence="13">
    <location>
        <begin position="691"/>
        <end position="718"/>
    </location>
</feature>
<comment type="caution">
    <text evidence="14">The sequence shown here is derived from an EMBL/GenBank/DDBJ whole genome shotgun (WGS) entry which is preliminary data.</text>
</comment>
<evidence type="ECO:0000256" key="8">
    <source>
        <dbReference type="ARBA" id="ARBA00023316"/>
    </source>
</evidence>
<dbReference type="GO" id="GO:0071555">
    <property type="term" value="P:cell wall organization"/>
    <property type="evidence" value="ECO:0007669"/>
    <property type="project" value="UniProtKB-KW"/>
</dbReference>
<comment type="subcellular location">
    <subcellularLocation>
        <location evidence="1">Golgi apparatus membrane</location>
        <topology evidence="1">Multi-pass membrane protein</topology>
    </subcellularLocation>
</comment>
<keyword evidence="15" id="KW-1185">Reference proteome</keyword>
<sequence>MPHLSTYEPEIMSKMPENDPVMGIEDEGKLDFTDVDIRIPMFVYVSREKRPGYDHEKKAGAMNALVRASAILSNGPFILNLDCDHYINYNMALREGMCFMMDRGGDRVCYIQFPQRFEGIDPSDRYANHNTVFFDGNMRALDGLQGPVYVGTGCMFRRYALYGFSPPRAFEYSGFVGQNKKPAATLSPSDSLQAVRAQDSDIENSVLNEDHPDLSLPKKFDEGKLDFTDVDIRIPMFVYVSREKRPGYDHEKKAGAMNALVRASAILSNGPFILNLDCDHYINYNMALREGMCFMMDRGGDRVCYIQFPQRFEGIDPSDRYANHNTVFFDGNMRALDGLQGPVYVGTGCMFRRYALYGFSPPRAFEYSGFVGQNKKPAATLSPSDSLQAVHAQDSDIENSVLNEDHPDLSLPKKFGSSNLFVDSIAVAEYQGRPLADHVSVKNGRPPGALLEPRPPLDAPTVAEAIAVISCWYEENTEWGERIGWIYGSVTEDVVTGYRMHNRGWRSIYCITKRDAFRGTAPINLTDRLGQVLRWATGSVEIFFSKNNAFLATSRLKFLQRIAYLNVGIYPFTSIFLVLYLFLPAMCMFTGQFIVPNIDATFLTYLLLMTISLCLISLLEVKWSGIALEEWWRNEQFWAIGGSSAHLAAVIQGLLKVIAGIEISFTLTSKSAAEDEDDIYADLYVVKWTSLFIMPLTICITNIVAVIMGTARTLFSVIPQWNKLVGGAFFSFWVLAHMYPFMKGLMGRKGKVTTIIYVWVGLLSITVSLLWIIISPPDDPAKF</sequence>
<dbReference type="STRING" id="35608.A0A2U1PT02"/>
<protein>
    <submittedName>
        <fullName evidence="14">Cellulose synthase-like D1</fullName>
    </submittedName>
</protein>
<comment type="similarity">
    <text evidence="10">Belongs to the glycosyltransferase 2 family. Plant cellulose synthase-like D subfamily.</text>
</comment>
<evidence type="ECO:0000256" key="9">
    <source>
        <dbReference type="ARBA" id="ARBA00037405"/>
    </source>
</evidence>
<keyword evidence="5 13" id="KW-1133">Transmembrane helix</keyword>
<keyword evidence="6" id="KW-0333">Golgi apparatus</keyword>
<organism evidence="14 15">
    <name type="scientific">Artemisia annua</name>
    <name type="common">Sweet wormwood</name>
    <dbReference type="NCBI Taxonomy" id="35608"/>
    <lineage>
        <taxon>Eukaryota</taxon>
        <taxon>Viridiplantae</taxon>
        <taxon>Streptophyta</taxon>
        <taxon>Embryophyta</taxon>
        <taxon>Tracheophyta</taxon>
        <taxon>Spermatophyta</taxon>
        <taxon>Magnoliopsida</taxon>
        <taxon>eudicotyledons</taxon>
        <taxon>Gunneridae</taxon>
        <taxon>Pentapetalae</taxon>
        <taxon>asterids</taxon>
        <taxon>campanulids</taxon>
        <taxon>Asterales</taxon>
        <taxon>Asteraceae</taxon>
        <taxon>Asteroideae</taxon>
        <taxon>Anthemideae</taxon>
        <taxon>Artemisiinae</taxon>
        <taxon>Artemisia</taxon>
    </lineage>
</organism>
<dbReference type="EMBL" id="PKPP01000771">
    <property type="protein sequence ID" value="PWA88865.1"/>
    <property type="molecule type" value="Genomic_DNA"/>
</dbReference>
<evidence type="ECO:0000256" key="10">
    <source>
        <dbReference type="ARBA" id="ARBA00061286"/>
    </source>
</evidence>
<evidence type="ECO:0000256" key="1">
    <source>
        <dbReference type="ARBA" id="ARBA00004653"/>
    </source>
</evidence>
<evidence type="ECO:0000313" key="15">
    <source>
        <dbReference type="Proteomes" id="UP000245207"/>
    </source>
</evidence>
<dbReference type="FunFam" id="3.90.550.10:FF:000027">
    <property type="entry name" value="Cellulose synthase-like protein D4"/>
    <property type="match status" value="2"/>
</dbReference>
<comment type="function">
    <text evidence="9">Thought to be a Golgi-localized beta-glycan synthase that polymerize the backbones of noncellulosic polysaccharides (hemicelluloses) of plant cell wall.</text>
</comment>
<feature type="transmembrane region" description="Helical" evidence="13">
    <location>
        <begin position="602"/>
        <end position="621"/>
    </location>
</feature>
<evidence type="ECO:0000256" key="4">
    <source>
        <dbReference type="ARBA" id="ARBA00022692"/>
    </source>
</evidence>
<dbReference type="Gene3D" id="3.90.550.10">
    <property type="entry name" value="Spore Coat Polysaccharide Biosynthesis Protein SpsA, Chain A"/>
    <property type="match status" value="2"/>
</dbReference>